<comment type="caution">
    <text evidence="1">The sequence shown here is derived from an EMBL/GenBank/DDBJ whole genome shotgun (WGS) entry which is preliminary data.</text>
</comment>
<reference evidence="1" key="1">
    <citation type="submission" date="2023-10" db="EMBL/GenBank/DDBJ databases">
        <title>Genome assemblies of two species of porcelain crab, Petrolisthes cinctipes and Petrolisthes manimaculis (Anomura: Porcellanidae).</title>
        <authorList>
            <person name="Angst P."/>
        </authorList>
    </citation>
    <scope>NUCLEOTIDE SEQUENCE</scope>
    <source>
        <strain evidence="1">PB745_01</strain>
        <tissue evidence="1">Gill</tissue>
    </source>
</reference>
<dbReference type="Proteomes" id="UP001286313">
    <property type="component" value="Unassembled WGS sequence"/>
</dbReference>
<protein>
    <submittedName>
        <fullName evidence="1">Uncharacterized protein</fullName>
    </submittedName>
</protein>
<gene>
    <name evidence="1" type="ORF">Pcinc_001739</name>
</gene>
<proteinExistence type="predicted"/>
<sequence>MELAAAYIFNRRLRRERRYRNPLDPLHVSDEHLLQVYRFPRHEILWLCDELRPYLERRTRRAYALPVHTQVLAALRFFASGSFQTVIGDSVGTIRYKQLPLLNKVTFQINLNS</sequence>
<keyword evidence="2" id="KW-1185">Reference proteome</keyword>
<name>A0AAE1GQZ7_PETCI</name>
<organism evidence="1 2">
    <name type="scientific">Petrolisthes cinctipes</name>
    <name type="common">Flat porcelain crab</name>
    <dbReference type="NCBI Taxonomy" id="88211"/>
    <lineage>
        <taxon>Eukaryota</taxon>
        <taxon>Metazoa</taxon>
        <taxon>Ecdysozoa</taxon>
        <taxon>Arthropoda</taxon>
        <taxon>Crustacea</taxon>
        <taxon>Multicrustacea</taxon>
        <taxon>Malacostraca</taxon>
        <taxon>Eumalacostraca</taxon>
        <taxon>Eucarida</taxon>
        <taxon>Decapoda</taxon>
        <taxon>Pleocyemata</taxon>
        <taxon>Anomura</taxon>
        <taxon>Galatheoidea</taxon>
        <taxon>Porcellanidae</taxon>
        <taxon>Petrolisthes</taxon>
    </lineage>
</organism>
<evidence type="ECO:0000313" key="2">
    <source>
        <dbReference type="Proteomes" id="UP001286313"/>
    </source>
</evidence>
<accession>A0AAE1GQZ7</accession>
<dbReference type="EMBL" id="JAWQEG010000107">
    <property type="protein sequence ID" value="KAK3894483.1"/>
    <property type="molecule type" value="Genomic_DNA"/>
</dbReference>
<dbReference type="AlphaFoldDB" id="A0AAE1GQZ7"/>
<evidence type="ECO:0000313" key="1">
    <source>
        <dbReference type="EMBL" id="KAK3894483.1"/>
    </source>
</evidence>